<dbReference type="EMBL" id="CP108195">
    <property type="protein sequence ID" value="WTS10567.1"/>
    <property type="molecule type" value="Genomic_DNA"/>
</dbReference>
<dbReference type="Pfam" id="PF02909">
    <property type="entry name" value="TetR_C_1"/>
    <property type="match status" value="1"/>
</dbReference>
<evidence type="ECO:0000313" key="7">
    <source>
        <dbReference type="EMBL" id="WTS10567.1"/>
    </source>
</evidence>
<dbReference type="InterPro" id="IPR001647">
    <property type="entry name" value="HTH_TetR"/>
</dbReference>
<dbReference type="InterPro" id="IPR004111">
    <property type="entry name" value="Repressor_TetR_C"/>
</dbReference>
<dbReference type="PANTHER" id="PTHR30055">
    <property type="entry name" value="HTH-TYPE TRANSCRIPTIONAL REGULATOR RUTR"/>
    <property type="match status" value="1"/>
</dbReference>
<dbReference type="Pfam" id="PF00440">
    <property type="entry name" value="TetR_N"/>
    <property type="match status" value="1"/>
</dbReference>
<dbReference type="AlphaFoldDB" id="A0AAU1U1G6"/>
<proteinExistence type="predicted"/>
<evidence type="ECO:0000259" key="6">
    <source>
        <dbReference type="Pfam" id="PF02909"/>
    </source>
</evidence>
<dbReference type="SUPFAM" id="SSF46689">
    <property type="entry name" value="Homeodomain-like"/>
    <property type="match status" value="1"/>
</dbReference>
<protein>
    <submittedName>
        <fullName evidence="7">TetR/AcrR family transcriptional regulator</fullName>
    </submittedName>
</protein>
<accession>A0AAU1U1G6</accession>
<feature type="region of interest" description="Disordered" evidence="4">
    <location>
        <begin position="241"/>
        <end position="260"/>
    </location>
</feature>
<evidence type="ECO:0000259" key="5">
    <source>
        <dbReference type="Pfam" id="PF00440"/>
    </source>
</evidence>
<name>A0AAU1U1G6_9ACTN</name>
<organism evidence="7">
    <name type="scientific">Streptomyces sp. NBC_00119</name>
    <dbReference type="NCBI Taxonomy" id="2975659"/>
    <lineage>
        <taxon>Bacteria</taxon>
        <taxon>Bacillati</taxon>
        <taxon>Actinomycetota</taxon>
        <taxon>Actinomycetes</taxon>
        <taxon>Kitasatosporales</taxon>
        <taxon>Streptomycetaceae</taxon>
        <taxon>Streptomyces</taxon>
    </lineage>
</organism>
<feature type="domain" description="Tetracycline repressor TetR C-terminal" evidence="6">
    <location>
        <begin position="93"/>
        <end position="241"/>
    </location>
</feature>
<feature type="region of interest" description="Disordered" evidence="4">
    <location>
        <begin position="1"/>
        <end position="30"/>
    </location>
</feature>
<evidence type="ECO:0000256" key="3">
    <source>
        <dbReference type="ARBA" id="ARBA00023163"/>
    </source>
</evidence>
<reference evidence="7" key="1">
    <citation type="submission" date="2022-10" db="EMBL/GenBank/DDBJ databases">
        <title>The complete genomes of actinobacterial strains from the NBC collection.</title>
        <authorList>
            <person name="Joergensen T.S."/>
            <person name="Alvarez Arevalo M."/>
            <person name="Sterndorff E.B."/>
            <person name="Faurdal D."/>
            <person name="Vuksanovic O."/>
            <person name="Mourched A.-S."/>
            <person name="Charusanti P."/>
            <person name="Shaw S."/>
            <person name="Blin K."/>
            <person name="Weber T."/>
        </authorList>
    </citation>
    <scope>NUCLEOTIDE SEQUENCE</scope>
    <source>
        <strain evidence="7">NBC_00119</strain>
    </source>
</reference>
<dbReference type="InterPro" id="IPR050109">
    <property type="entry name" value="HTH-type_TetR-like_transc_reg"/>
</dbReference>
<keyword evidence="1" id="KW-0805">Transcription regulation</keyword>
<feature type="domain" description="HTH tetR-type" evidence="5">
    <location>
        <begin position="35"/>
        <end position="80"/>
    </location>
</feature>
<gene>
    <name evidence="7" type="ORF">OHU69_05480</name>
</gene>
<dbReference type="GO" id="GO:0000976">
    <property type="term" value="F:transcription cis-regulatory region binding"/>
    <property type="evidence" value="ECO:0007669"/>
    <property type="project" value="TreeGrafter"/>
</dbReference>
<feature type="compositionally biased region" description="Basic and acidic residues" evidence="4">
    <location>
        <begin position="21"/>
        <end position="30"/>
    </location>
</feature>
<evidence type="ECO:0000256" key="4">
    <source>
        <dbReference type="SAM" id="MobiDB-lite"/>
    </source>
</evidence>
<dbReference type="PANTHER" id="PTHR30055:SF151">
    <property type="entry name" value="TRANSCRIPTIONAL REGULATORY PROTEIN"/>
    <property type="match status" value="1"/>
</dbReference>
<dbReference type="GO" id="GO:0003700">
    <property type="term" value="F:DNA-binding transcription factor activity"/>
    <property type="evidence" value="ECO:0007669"/>
    <property type="project" value="TreeGrafter"/>
</dbReference>
<dbReference type="InterPro" id="IPR036271">
    <property type="entry name" value="Tet_transcr_reg_TetR-rel_C_sf"/>
</dbReference>
<dbReference type="GO" id="GO:0045892">
    <property type="term" value="P:negative regulation of DNA-templated transcription"/>
    <property type="evidence" value="ECO:0007669"/>
    <property type="project" value="InterPro"/>
</dbReference>
<dbReference type="Gene3D" id="1.10.357.10">
    <property type="entry name" value="Tetracycline Repressor, domain 2"/>
    <property type="match status" value="1"/>
</dbReference>
<feature type="compositionally biased region" description="Polar residues" evidence="4">
    <location>
        <begin position="250"/>
        <end position="260"/>
    </location>
</feature>
<dbReference type="InterPro" id="IPR009057">
    <property type="entry name" value="Homeodomain-like_sf"/>
</dbReference>
<sequence>MKDERTAAGDFGTPLIWTRTEPPKRRQSPLERDDIVRAATAVADEGGAEALTMAAVARRLGPYTPMALYRHVMSKDGLVDLMLDAATAEVPVPAEPGPDWRADLRGIATESWAMAKRHLWFAQLVPTRPPLGPHMLRRTEFQLRVLVGRGAALGEAVAYAALLDRHVFGGAQQEAEEHAMRRRLGIDTPERLAAAVNAVRGVAEQGGHELLARWMEEPSGPDMDEQFTLSLTFLLDGIEARLPNPEGCQGSDSTSPSPKQ</sequence>
<dbReference type="SUPFAM" id="SSF48498">
    <property type="entry name" value="Tetracyclin repressor-like, C-terminal domain"/>
    <property type="match status" value="1"/>
</dbReference>
<keyword evidence="2" id="KW-0238">DNA-binding</keyword>
<evidence type="ECO:0000256" key="2">
    <source>
        <dbReference type="ARBA" id="ARBA00023125"/>
    </source>
</evidence>
<evidence type="ECO:0000256" key="1">
    <source>
        <dbReference type="ARBA" id="ARBA00023015"/>
    </source>
</evidence>
<keyword evidence="3" id="KW-0804">Transcription</keyword>
<dbReference type="Gene3D" id="1.10.10.60">
    <property type="entry name" value="Homeodomain-like"/>
    <property type="match status" value="1"/>
</dbReference>